<evidence type="ECO:0000256" key="2">
    <source>
        <dbReference type="SAM" id="MobiDB-lite"/>
    </source>
</evidence>
<dbReference type="STRING" id="50429.A0A2B4SP27"/>
<evidence type="ECO:0000256" key="1">
    <source>
        <dbReference type="ARBA" id="ARBA00022737"/>
    </source>
</evidence>
<dbReference type="Proteomes" id="UP000225706">
    <property type="component" value="Unassembled WGS sequence"/>
</dbReference>
<comment type="caution">
    <text evidence="5">The sequence shown here is derived from an EMBL/GenBank/DDBJ whole genome shotgun (WGS) entry which is preliminary data.</text>
</comment>
<proteinExistence type="predicted"/>
<keyword evidence="3" id="KW-0812">Transmembrane</keyword>
<accession>A0A2B4SP27</accession>
<feature type="compositionally biased region" description="Basic and acidic residues" evidence="2">
    <location>
        <begin position="1"/>
        <end position="12"/>
    </location>
</feature>
<evidence type="ECO:0000313" key="6">
    <source>
        <dbReference type="Proteomes" id="UP000225706"/>
    </source>
</evidence>
<evidence type="ECO:0000259" key="4">
    <source>
        <dbReference type="PROSITE" id="PS50853"/>
    </source>
</evidence>
<sequence>MIDDDKDRKDDINPFTPISDQDRVSPYNINIISSRQVMRRKKNISKGILLDPIPTSPNLNPKSGMADAPNAPPQNFNASWMNHTSIRVTWDPLPSINRRGIILGYSIFYKKVTNTQQKKGSLNNSDQEIMACAKVRTMDLVGLEKFANYCVWAEAFNSKGRGNSTSYICESASEDGKRRTIYIVCPGSVRRILVVICHHDNCRAAAVAQSAEYKLAVGSLSDKFKLTTDYSSIERLTRALKDGEVDYILVDMYLPAKRKDLFNGSWFEIAALYKAEINHGILLRGDALKLASALEEMIAYDNVQTNFLKNNDDDEGVTGLTSNKYLFFDPASPFYKKIVFAGLGILCLFTVCGLVYQIVYTKQRKRQTSERETERNKIQRELKHLLDEFYHSYRQKYETLKKKHEKEVTEVARQGRKGLGACDGKRNDVMVP</sequence>
<reference evidence="6" key="1">
    <citation type="journal article" date="2017" name="bioRxiv">
        <title>Comparative analysis of the genomes of Stylophora pistillata and Acropora digitifera provides evidence for extensive differences between species of corals.</title>
        <authorList>
            <person name="Voolstra C.R."/>
            <person name="Li Y."/>
            <person name="Liew Y.J."/>
            <person name="Baumgarten S."/>
            <person name="Zoccola D."/>
            <person name="Flot J.-F."/>
            <person name="Tambutte S."/>
            <person name="Allemand D."/>
            <person name="Aranda M."/>
        </authorList>
    </citation>
    <scope>NUCLEOTIDE SEQUENCE [LARGE SCALE GENOMIC DNA]</scope>
</reference>
<dbReference type="CDD" id="cd00063">
    <property type="entry name" value="FN3"/>
    <property type="match status" value="1"/>
</dbReference>
<dbReference type="FunFam" id="2.60.40.10:FF:000028">
    <property type="entry name" value="Neuronal cell adhesion molecule"/>
    <property type="match status" value="1"/>
</dbReference>
<organism evidence="5 6">
    <name type="scientific">Stylophora pistillata</name>
    <name type="common">Smooth cauliflower coral</name>
    <dbReference type="NCBI Taxonomy" id="50429"/>
    <lineage>
        <taxon>Eukaryota</taxon>
        <taxon>Metazoa</taxon>
        <taxon>Cnidaria</taxon>
        <taxon>Anthozoa</taxon>
        <taxon>Hexacorallia</taxon>
        <taxon>Scleractinia</taxon>
        <taxon>Astrocoeniina</taxon>
        <taxon>Pocilloporidae</taxon>
        <taxon>Stylophora</taxon>
    </lineage>
</organism>
<keyword evidence="6" id="KW-1185">Reference proteome</keyword>
<feature type="domain" description="Fibronectin type-III" evidence="4">
    <location>
        <begin position="72"/>
        <end position="175"/>
    </location>
</feature>
<dbReference type="Gene3D" id="2.60.40.10">
    <property type="entry name" value="Immunoglobulins"/>
    <property type="match status" value="1"/>
</dbReference>
<dbReference type="PROSITE" id="PS50853">
    <property type="entry name" value="FN3"/>
    <property type="match status" value="1"/>
</dbReference>
<name>A0A2B4SP27_STYPI</name>
<dbReference type="SUPFAM" id="SSF49265">
    <property type="entry name" value="Fibronectin type III"/>
    <property type="match status" value="1"/>
</dbReference>
<dbReference type="InterPro" id="IPR003961">
    <property type="entry name" value="FN3_dom"/>
</dbReference>
<gene>
    <name evidence="5" type="primary">PTPRF</name>
    <name evidence="5" type="ORF">AWC38_SpisGene5052</name>
</gene>
<dbReference type="SMART" id="SM00060">
    <property type="entry name" value="FN3"/>
    <property type="match status" value="1"/>
</dbReference>
<dbReference type="EMBL" id="LSMT01000054">
    <property type="protein sequence ID" value="PFX30155.1"/>
    <property type="molecule type" value="Genomic_DNA"/>
</dbReference>
<keyword evidence="3" id="KW-0472">Membrane</keyword>
<evidence type="ECO:0000313" key="5">
    <source>
        <dbReference type="EMBL" id="PFX30155.1"/>
    </source>
</evidence>
<keyword evidence="3" id="KW-1133">Transmembrane helix</keyword>
<evidence type="ECO:0000256" key="3">
    <source>
        <dbReference type="SAM" id="Phobius"/>
    </source>
</evidence>
<dbReference type="Pfam" id="PF00041">
    <property type="entry name" value="fn3"/>
    <property type="match status" value="1"/>
</dbReference>
<dbReference type="InterPro" id="IPR036116">
    <property type="entry name" value="FN3_sf"/>
</dbReference>
<keyword evidence="1" id="KW-0677">Repeat</keyword>
<feature type="region of interest" description="Disordered" evidence="2">
    <location>
        <begin position="1"/>
        <end position="21"/>
    </location>
</feature>
<dbReference type="InterPro" id="IPR013783">
    <property type="entry name" value="Ig-like_fold"/>
</dbReference>
<keyword evidence="5" id="KW-0675">Receptor</keyword>
<dbReference type="AlphaFoldDB" id="A0A2B4SP27"/>
<protein>
    <submittedName>
        <fullName evidence="5">Receptor-type tyrosine-protein phosphatase F</fullName>
    </submittedName>
</protein>
<feature type="transmembrane region" description="Helical" evidence="3">
    <location>
        <begin position="338"/>
        <end position="359"/>
    </location>
</feature>
<dbReference type="OrthoDB" id="5987390at2759"/>